<sequence length="67" mass="7010">MSNDMAISIDGMQGNDSSSESAQAKQAKAFLAQHGVQITDKVAAPLRSKPFGGGGKLRQSVLIHIDV</sequence>
<protein>
    <submittedName>
        <fullName evidence="2">Uncharacterized protein</fullName>
    </submittedName>
</protein>
<evidence type="ECO:0000256" key="1">
    <source>
        <dbReference type="SAM" id="MobiDB-lite"/>
    </source>
</evidence>
<reference evidence="2 3" key="1">
    <citation type="submission" date="2020-08" db="EMBL/GenBank/DDBJ databases">
        <title>Genomic Encyclopedia of Type Strains, Phase IV (KMG-V): Genome sequencing to study the core and pangenomes of soil and plant-associated prokaryotes.</title>
        <authorList>
            <person name="Whitman W."/>
        </authorList>
    </citation>
    <scope>NUCLEOTIDE SEQUENCE [LARGE SCALE GENOMIC DNA]</scope>
    <source>
        <strain evidence="2 3">JPY158</strain>
    </source>
</reference>
<dbReference type="RefSeq" id="WP_152854895.1">
    <property type="nucleotide sequence ID" value="NZ_JACHDD010000029.1"/>
</dbReference>
<organism evidence="2 3">
    <name type="scientific">Paraburkholderia atlantica</name>
    <dbReference type="NCBI Taxonomy" id="2654982"/>
    <lineage>
        <taxon>Bacteria</taxon>
        <taxon>Pseudomonadati</taxon>
        <taxon>Pseudomonadota</taxon>
        <taxon>Betaproteobacteria</taxon>
        <taxon>Burkholderiales</taxon>
        <taxon>Burkholderiaceae</taxon>
        <taxon>Paraburkholderia</taxon>
    </lineage>
</organism>
<keyword evidence="3" id="KW-1185">Reference proteome</keyword>
<accession>A0A6I1QAJ3</accession>
<evidence type="ECO:0000313" key="3">
    <source>
        <dbReference type="Proteomes" id="UP000592780"/>
    </source>
</evidence>
<comment type="caution">
    <text evidence="2">The sequence shown here is derived from an EMBL/GenBank/DDBJ whole genome shotgun (WGS) entry which is preliminary data.</text>
</comment>
<dbReference type="EMBL" id="JACHDD010000029">
    <property type="protein sequence ID" value="MBB5429497.1"/>
    <property type="molecule type" value="Genomic_DNA"/>
</dbReference>
<dbReference type="Proteomes" id="UP000592780">
    <property type="component" value="Unassembled WGS sequence"/>
</dbReference>
<gene>
    <name evidence="2" type="ORF">HDG40_007694</name>
</gene>
<dbReference type="AlphaFoldDB" id="A0A6I1QAJ3"/>
<name>A0A6I1QAJ3_PARAM</name>
<feature type="compositionally biased region" description="Low complexity" evidence="1">
    <location>
        <begin position="17"/>
        <end position="26"/>
    </location>
</feature>
<evidence type="ECO:0000313" key="2">
    <source>
        <dbReference type="EMBL" id="MBB5429497.1"/>
    </source>
</evidence>
<feature type="region of interest" description="Disordered" evidence="1">
    <location>
        <begin position="1"/>
        <end position="26"/>
    </location>
</feature>
<proteinExistence type="predicted"/>